<accession>A0ABV5Z621</accession>
<feature type="transmembrane region" description="Helical" evidence="1">
    <location>
        <begin position="16"/>
        <end position="43"/>
    </location>
</feature>
<reference evidence="2 3" key="1">
    <citation type="submission" date="2024-09" db="EMBL/GenBank/DDBJ databases">
        <authorList>
            <person name="Sun Q."/>
            <person name="Mori K."/>
        </authorList>
    </citation>
    <scope>NUCLEOTIDE SEQUENCE [LARGE SCALE GENOMIC DNA]</scope>
    <source>
        <strain evidence="2 3">JCM 12822</strain>
    </source>
</reference>
<dbReference type="EMBL" id="JBHMAH010000031">
    <property type="protein sequence ID" value="MFB9861566.1"/>
    <property type="molecule type" value="Genomic_DNA"/>
</dbReference>
<gene>
    <name evidence="2" type="ORF">ACFFLE_10855</name>
</gene>
<dbReference type="Proteomes" id="UP001589740">
    <property type="component" value="Unassembled WGS sequence"/>
</dbReference>
<keyword evidence="1" id="KW-1133">Transmembrane helix</keyword>
<evidence type="ECO:0000313" key="2">
    <source>
        <dbReference type="EMBL" id="MFB9861566.1"/>
    </source>
</evidence>
<sequence>MAEENNRQNHEGSRSALLFGCLGLIGVAVVLSGIAYLIATLILGEPSEPKDVDEIKDEVSFMMETVRPSLSEKFATVRTTIGM</sequence>
<organism evidence="2 3">
    <name type="scientific">Salinicoccus siamensis</name>
    <dbReference type="NCBI Taxonomy" id="381830"/>
    <lineage>
        <taxon>Bacteria</taxon>
        <taxon>Bacillati</taxon>
        <taxon>Bacillota</taxon>
        <taxon>Bacilli</taxon>
        <taxon>Bacillales</taxon>
        <taxon>Staphylococcaceae</taxon>
        <taxon>Salinicoccus</taxon>
    </lineage>
</organism>
<keyword evidence="1" id="KW-0812">Transmembrane</keyword>
<dbReference type="RefSeq" id="WP_380572077.1">
    <property type="nucleotide sequence ID" value="NZ_JBHMAH010000031.1"/>
</dbReference>
<evidence type="ECO:0000256" key="1">
    <source>
        <dbReference type="SAM" id="Phobius"/>
    </source>
</evidence>
<keyword evidence="1" id="KW-0472">Membrane</keyword>
<keyword evidence="3" id="KW-1185">Reference proteome</keyword>
<protein>
    <submittedName>
        <fullName evidence="2">Uncharacterized protein</fullName>
    </submittedName>
</protein>
<proteinExistence type="predicted"/>
<name>A0ABV5Z621_9STAP</name>
<evidence type="ECO:0000313" key="3">
    <source>
        <dbReference type="Proteomes" id="UP001589740"/>
    </source>
</evidence>
<comment type="caution">
    <text evidence="2">The sequence shown here is derived from an EMBL/GenBank/DDBJ whole genome shotgun (WGS) entry which is preliminary data.</text>
</comment>